<proteinExistence type="predicted"/>
<dbReference type="EMBL" id="JAKUCV010004553">
    <property type="protein sequence ID" value="KAJ4834993.1"/>
    <property type="molecule type" value="Genomic_DNA"/>
</dbReference>
<protein>
    <recommendedName>
        <fullName evidence="1">AB hydrolase-1 domain-containing protein</fullName>
    </recommendedName>
</protein>
<dbReference type="GO" id="GO:0003824">
    <property type="term" value="F:catalytic activity"/>
    <property type="evidence" value="ECO:0007669"/>
    <property type="project" value="InterPro"/>
</dbReference>
<sequence length="305" mass="34468">MVNFLAIYTPLLRGILKLVGVKSQAVEIEPGTIVHFWVPTEKPSQTGKPNKPAVVFIQGFALNGILNWQFQVLALARKYAVYVPDLLFFGDSITDKADRSPAFQAECVAKGLRKLGVEKCTLVGSSYGGMVGFKMAELYPDLVEAMVISCSVMALTESISRPSLERIGFSSWPEYLIPDTVKGLKEMLDIAMYKLPWLPNFVFKDIFEAMFDHRKERTELLKALVIDDKDFIVPHFPQKIHLLWGANDPIFNMECVRNLKEQLDGRATLQAIDKAGHLVQSERPFVYNRHLKKILSSLYEDGEQN</sequence>
<dbReference type="PRINTS" id="PR00111">
    <property type="entry name" value="ABHYDROLASE"/>
</dbReference>
<dbReference type="OrthoDB" id="6431331at2759"/>
<evidence type="ECO:0000313" key="2">
    <source>
        <dbReference type="EMBL" id="KAJ4834993.1"/>
    </source>
</evidence>
<gene>
    <name evidence="2" type="ORF">Tsubulata_027413</name>
</gene>
<name>A0A9Q0FNV2_9ROSI</name>
<dbReference type="InterPro" id="IPR029058">
    <property type="entry name" value="AB_hydrolase_fold"/>
</dbReference>
<organism evidence="2 3">
    <name type="scientific">Turnera subulata</name>
    <dbReference type="NCBI Taxonomy" id="218843"/>
    <lineage>
        <taxon>Eukaryota</taxon>
        <taxon>Viridiplantae</taxon>
        <taxon>Streptophyta</taxon>
        <taxon>Embryophyta</taxon>
        <taxon>Tracheophyta</taxon>
        <taxon>Spermatophyta</taxon>
        <taxon>Magnoliopsida</taxon>
        <taxon>eudicotyledons</taxon>
        <taxon>Gunneridae</taxon>
        <taxon>Pentapetalae</taxon>
        <taxon>rosids</taxon>
        <taxon>fabids</taxon>
        <taxon>Malpighiales</taxon>
        <taxon>Passifloraceae</taxon>
        <taxon>Turnera</taxon>
    </lineage>
</organism>
<reference evidence="2" key="1">
    <citation type="submission" date="2022-02" db="EMBL/GenBank/DDBJ databases">
        <authorList>
            <person name="Henning P.M."/>
            <person name="McCubbin A.G."/>
            <person name="Shore J.S."/>
        </authorList>
    </citation>
    <scope>NUCLEOTIDE SEQUENCE</scope>
    <source>
        <strain evidence="2">F60SS</strain>
        <tissue evidence="2">Leaves</tissue>
    </source>
</reference>
<dbReference type="Gene3D" id="3.40.50.1820">
    <property type="entry name" value="alpha/beta hydrolase"/>
    <property type="match status" value="1"/>
</dbReference>
<dbReference type="Pfam" id="PF00561">
    <property type="entry name" value="Abhydrolase_1"/>
    <property type="match status" value="1"/>
</dbReference>
<accession>A0A9Q0FNV2</accession>
<keyword evidence="3" id="KW-1185">Reference proteome</keyword>
<reference evidence="2" key="2">
    <citation type="journal article" date="2023" name="Plants (Basel)">
        <title>Annotation of the Turnera subulata (Passifloraceae) Draft Genome Reveals the S-Locus Evolved after the Divergence of Turneroideae from Passifloroideae in a Stepwise Manner.</title>
        <authorList>
            <person name="Henning P.M."/>
            <person name="Roalson E.H."/>
            <person name="Mir W."/>
            <person name="McCubbin A.G."/>
            <person name="Shore J.S."/>
        </authorList>
    </citation>
    <scope>NUCLEOTIDE SEQUENCE</scope>
    <source>
        <strain evidence="2">F60SS</strain>
    </source>
</reference>
<feature type="domain" description="AB hydrolase-1" evidence="1">
    <location>
        <begin position="52"/>
        <end position="284"/>
    </location>
</feature>
<dbReference type="SUPFAM" id="SSF53474">
    <property type="entry name" value="alpha/beta-Hydrolases"/>
    <property type="match status" value="1"/>
</dbReference>
<dbReference type="PANTHER" id="PTHR43139:SF22">
    <property type="entry name" value="AB HYDROLASE-1 DOMAIN-CONTAINING PROTEIN"/>
    <property type="match status" value="1"/>
</dbReference>
<dbReference type="InterPro" id="IPR000073">
    <property type="entry name" value="AB_hydrolase_1"/>
</dbReference>
<dbReference type="PANTHER" id="PTHR43139">
    <property type="entry name" value="SI:DKEY-122A22.2"/>
    <property type="match status" value="1"/>
</dbReference>
<dbReference type="Proteomes" id="UP001141552">
    <property type="component" value="Unassembled WGS sequence"/>
</dbReference>
<dbReference type="PRINTS" id="PR00412">
    <property type="entry name" value="EPOXHYDRLASE"/>
</dbReference>
<comment type="caution">
    <text evidence="2">The sequence shown here is derived from an EMBL/GenBank/DDBJ whole genome shotgun (WGS) entry which is preliminary data.</text>
</comment>
<evidence type="ECO:0000259" key="1">
    <source>
        <dbReference type="Pfam" id="PF00561"/>
    </source>
</evidence>
<dbReference type="AlphaFoldDB" id="A0A9Q0FNV2"/>
<dbReference type="InterPro" id="IPR000639">
    <property type="entry name" value="Epox_hydrolase-like"/>
</dbReference>
<evidence type="ECO:0000313" key="3">
    <source>
        <dbReference type="Proteomes" id="UP001141552"/>
    </source>
</evidence>
<dbReference type="InterPro" id="IPR052370">
    <property type="entry name" value="Meta-cleavage_hydrolase"/>
</dbReference>